<keyword evidence="10" id="KW-1185">Reference proteome</keyword>
<evidence type="ECO:0000259" key="8">
    <source>
        <dbReference type="Pfam" id="PF04003"/>
    </source>
</evidence>
<dbReference type="Pfam" id="PF25172">
    <property type="entry name" value="Beta-prop_WDR3_2nd"/>
    <property type="match status" value="1"/>
</dbReference>
<dbReference type="Pfam" id="PF25173">
    <property type="entry name" value="Beta-prop_WDR3_1st"/>
    <property type="match status" value="1"/>
</dbReference>
<dbReference type="InterPro" id="IPR051570">
    <property type="entry name" value="TBC1_cilium_biogenesis"/>
</dbReference>
<feature type="repeat" description="WD" evidence="6">
    <location>
        <begin position="193"/>
        <end position="227"/>
    </location>
</feature>
<evidence type="ECO:0000313" key="10">
    <source>
        <dbReference type="Proteomes" id="UP000807342"/>
    </source>
</evidence>
<dbReference type="PROSITE" id="PS50294">
    <property type="entry name" value="WD_REPEATS_REGION"/>
    <property type="match status" value="8"/>
</dbReference>
<proteinExistence type="inferred from homology"/>
<feature type="repeat" description="WD" evidence="6">
    <location>
        <begin position="668"/>
        <end position="700"/>
    </location>
</feature>
<dbReference type="GO" id="GO:0034388">
    <property type="term" value="C:Pwp2p-containing subcomplex of 90S preribosome"/>
    <property type="evidence" value="ECO:0007669"/>
    <property type="project" value="TreeGrafter"/>
</dbReference>
<keyword evidence="4" id="KW-0539">Nucleus</keyword>
<dbReference type="SMART" id="SM00320">
    <property type="entry name" value="WD40"/>
    <property type="match status" value="12"/>
</dbReference>
<protein>
    <submittedName>
        <fullName evidence="9">WD-repeat-containing protein</fullName>
    </submittedName>
</protein>
<evidence type="ECO:0000256" key="7">
    <source>
        <dbReference type="SAM" id="MobiDB-lite"/>
    </source>
</evidence>
<dbReference type="InterPro" id="IPR036322">
    <property type="entry name" value="WD40_repeat_dom_sf"/>
</dbReference>
<dbReference type="GO" id="GO:0032040">
    <property type="term" value="C:small-subunit processome"/>
    <property type="evidence" value="ECO:0007669"/>
    <property type="project" value="TreeGrafter"/>
</dbReference>
<dbReference type="InterPro" id="IPR020472">
    <property type="entry name" value="WD40_PAC1"/>
</dbReference>
<dbReference type="Pfam" id="PF04003">
    <property type="entry name" value="Utp12"/>
    <property type="match status" value="1"/>
</dbReference>
<reference evidence="9" key="1">
    <citation type="submission" date="2020-11" db="EMBL/GenBank/DDBJ databases">
        <authorList>
            <consortium name="DOE Joint Genome Institute"/>
            <person name="Ahrendt S."/>
            <person name="Riley R."/>
            <person name="Andreopoulos W."/>
            <person name="Labutti K."/>
            <person name="Pangilinan J."/>
            <person name="Ruiz-Duenas F.J."/>
            <person name="Barrasa J.M."/>
            <person name="Sanchez-Garcia M."/>
            <person name="Camarero S."/>
            <person name="Miyauchi S."/>
            <person name="Serrano A."/>
            <person name="Linde D."/>
            <person name="Babiker R."/>
            <person name="Drula E."/>
            <person name="Ayuso-Fernandez I."/>
            <person name="Pacheco R."/>
            <person name="Padilla G."/>
            <person name="Ferreira P."/>
            <person name="Barriuso J."/>
            <person name="Kellner H."/>
            <person name="Castanera R."/>
            <person name="Alfaro M."/>
            <person name="Ramirez L."/>
            <person name="Pisabarro A.G."/>
            <person name="Kuo A."/>
            <person name="Tritt A."/>
            <person name="Lipzen A."/>
            <person name="He G."/>
            <person name="Yan M."/>
            <person name="Ng V."/>
            <person name="Cullen D."/>
            <person name="Martin F."/>
            <person name="Rosso M.-N."/>
            <person name="Henrissat B."/>
            <person name="Hibbett D."/>
            <person name="Martinez A.T."/>
            <person name="Grigoriev I.V."/>
        </authorList>
    </citation>
    <scope>NUCLEOTIDE SEQUENCE</scope>
    <source>
        <strain evidence="9">MF-IS2</strain>
    </source>
</reference>
<dbReference type="InterPro" id="IPR007148">
    <property type="entry name" value="SSU_processome_Utp12"/>
</dbReference>
<dbReference type="InterPro" id="IPR001680">
    <property type="entry name" value="WD40_rpt"/>
</dbReference>
<evidence type="ECO:0000256" key="2">
    <source>
        <dbReference type="ARBA" id="ARBA00022574"/>
    </source>
</evidence>
<evidence type="ECO:0000313" key="9">
    <source>
        <dbReference type="EMBL" id="KAF9452454.1"/>
    </source>
</evidence>
<dbReference type="CDD" id="cd00200">
    <property type="entry name" value="WD40"/>
    <property type="match status" value="2"/>
</dbReference>
<evidence type="ECO:0000256" key="1">
    <source>
        <dbReference type="ARBA" id="ARBA00004604"/>
    </source>
</evidence>
<feature type="repeat" description="WD" evidence="6">
    <location>
        <begin position="479"/>
        <end position="513"/>
    </location>
</feature>
<dbReference type="PANTHER" id="PTHR19853">
    <property type="entry name" value="WD REPEAT CONTAINING PROTEIN 3 WDR3"/>
    <property type="match status" value="1"/>
</dbReference>
<organism evidence="9 10">
    <name type="scientific">Macrolepiota fuliginosa MF-IS2</name>
    <dbReference type="NCBI Taxonomy" id="1400762"/>
    <lineage>
        <taxon>Eukaryota</taxon>
        <taxon>Fungi</taxon>
        <taxon>Dikarya</taxon>
        <taxon>Basidiomycota</taxon>
        <taxon>Agaricomycotina</taxon>
        <taxon>Agaricomycetes</taxon>
        <taxon>Agaricomycetidae</taxon>
        <taxon>Agaricales</taxon>
        <taxon>Agaricineae</taxon>
        <taxon>Agaricaceae</taxon>
        <taxon>Macrolepiota</taxon>
    </lineage>
</organism>
<feature type="repeat" description="WD" evidence="6">
    <location>
        <begin position="626"/>
        <end position="658"/>
    </location>
</feature>
<name>A0A9P6C8P9_9AGAR</name>
<evidence type="ECO:0000256" key="6">
    <source>
        <dbReference type="PROSITE-ProRule" id="PRU00221"/>
    </source>
</evidence>
<keyword evidence="2 6" id="KW-0853">WD repeat</keyword>
<dbReference type="PROSITE" id="PS50082">
    <property type="entry name" value="WD_REPEATS_2"/>
    <property type="match status" value="9"/>
</dbReference>
<dbReference type="SUPFAM" id="SSF117289">
    <property type="entry name" value="Nucleoporin domain"/>
    <property type="match status" value="1"/>
</dbReference>
<dbReference type="GO" id="GO:0030490">
    <property type="term" value="P:maturation of SSU-rRNA"/>
    <property type="evidence" value="ECO:0007669"/>
    <property type="project" value="TreeGrafter"/>
</dbReference>
<dbReference type="PROSITE" id="PS00678">
    <property type="entry name" value="WD_REPEATS_1"/>
    <property type="match status" value="4"/>
</dbReference>
<dbReference type="SUPFAM" id="SSF50978">
    <property type="entry name" value="WD40 repeat-like"/>
    <property type="match status" value="1"/>
</dbReference>
<comment type="similarity">
    <text evidence="5">Belongs to the WD repeat WDR3/UTP12 family.</text>
</comment>
<dbReference type="GO" id="GO:0030515">
    <property type="term" value="F:snoRNA binding"/>
    <property type="evidence" value="ECO:0007669"/>
    <property type="project" value="TreeGrafter"/>
</dbReference>
<dbReference type="FunFam" id="2.130.10.10:FF:000178">
    <property type="entry name" value="WD repeat domain 3"/>
    <property type="match status" value="1"/>
</dbReference>
<feature type="repeat" description="WD" evidence="6">
    <location>
        <begin position="139"/>
        <end position="192"/>
    </location>
</feature>
<feature type="compositionally biased region" description="Basic residues" evidence="7">
    <location>
        <begin position="296"/>
        <end position="311"/>
    </location>
</feature>
<comment type="subcellular location">
    <subcellularLocation>
        <location evidence="1">Nucleus</location>
        <location evidence="1">Nucleolus</location>
    </subcellularLocation>
</comment>
<evidence type="ECO:0000256" key="3">
    <source>
        <dbReference type="ARBA" id="ARBA00022737"/>
    </source>
</evidence>
<dbReference type="InterPro" id="IPR015943">
    <property type="entry name" value="WD40/YVTN_repeat-like_dom_sf"/>
</dbReference>
<accession>A0A9P6C8P9</accession>
<dbReference type="Proteomes" id="UP000807342">
    <property type="component" value="Unassembled WGS sequence"/>
</dbReference>
<dbReference type="PANTHER" id="PTHR19853:SF0">
    <property type="entry name" value="WD REPEAT-CONTAINING PROTEIN 3"/>
    <property type="match status" value="1"/>
</dbReference>
<evidence type="ECO:0000256" key="4">
    <source>
        <dbReference type="ARBA" id="ARBA00023242"/>
    </source>
</evidence>
<sequence length="958" mass="107633">MVQSYLKHGPTQAFGLVCSSSSNSIFDGKFAYVPALEDVLVWDVKKGKMLAMWHETGHRAEVTCIQRSPQSNIFAVGYADGSIRLWNAPSESVITAFNGHKKAVTALAFDERGIRLASGSQDTDLIVWDVVGETGLYRLRGHRDQITNIRFLPSSNDLPSTSTSTAPGYLLTSGKDTFVKFWDLSTQHCVQTIVAHRSEVWSLDINQEEDLFFTGSGEGEVKAWRIDAEALSAGLKETETGEVAKFIHPVASLPLASRHRVSQIYFHPTQPYVAVQSHDRSVEVFRIRSEEEVRKKQVRRKKRAQEKKKQGKAIEKTDDDDSEITLVDMFTPHLVVRASGKIRSFDYGVDDKALKPGNQRIQLFVALNTNALEVYNVPPPTRSKEEPLEATRIFSVDLPGHRTDVRSLCLSSDDQILASASNGSLKIWNMKTTSCIRTMDCGYAVCSTFLPGDKHVAVGTKSGEILIYDIASSTLIETIKAHTATVWSIHVRPDEQGLVSGSADKDIKFWDFEFKDATGDSVGDQMGSIQSGKITSLVHIRTLKMTDEVLSVRYSPNGKLLAVALLDSTVKVFYQDSLKFFLSLYGHKLPVLAMDISHDSKLIVTCSADKNVKIWGLDFGDCHKSIFAHEASVMQVAFEKGSHYFWTVGKDKMLKYWDGDKFEGIQKLDGHHGEIWALTVSHHGNFVVTGSQDKSIRVYEKLDEPLFLEEERERELEQLYETGIADAMNRADVPIASGAEDGLGPQTNQAEVTGVSKQTTETLMAGERIMEALDLADTERSVFREYEEAMAKLPEDDPMRLQPPPRNPILAAYDLEPEAYVLRVVEKVQSAALHDALLVLPFGKVVLLMYYLTAWAQKGWNIPLVSRIIFFLLKVHHHQIVANRIMRATLIPLRKHLRAALQQQKEMMGYNLAALQYMKRRNESERTAQFYEEEDWDEEKVRARVAEGKKRKRVTLKA</sequence>
<comment type="caution">
    <text evidence="9">The sequence shown here is derived from an EMBL/GenBank/DDBJ whole genome shotgun (WGS) entry which is preliminary data.</text>
</comment>
<dbReference type="AlphaFoldDB" id="A0A9P6C8P9"/>
<evidence type="ECO:0000256" key="5">
    <source>
        <dbReference type="ARBA" id="ARBA00038229"/>
    </source>
</evidence>
<feature type="repeat" description="WD" evidence="6">
    <location>
        <begin position="97"/>
        <end position="130"/>
    </location>
</feature>
<dbReference type="InterPro" id="IPR019775">
    <property type="entry name" value="WD40_repeat_CS"/>
</dbReference>
<feature type="repeat" description="WD" evidence="6">
    <location>
        <begin position="398"/>
        <end position="438"/>
    </location>
</feature>
<dbReference type="FunFam" id="2.130.10.10:FF:000157">
    <property type="entry name" value="WD repeat domain 3"/>
    <property type="match status" value="1"/>
</dbReference>
<dbReference type="OrthoDB" id="407922at2759"/>
<dbReference type="PRINTS" id="PR00320">
    <property type="entry name" value="GPROTEINBRPT"/>
</dbReference>
<feature type="region of interest" description="Disordered" evidence="7">
    <location>
        <begin position="296"/>
        <end position="317"/>
    </location>
</feature>
<keyword evidence="3" id="KW-0677">Repeat</keyword>
<gene>
    <name evidence="9" type="ORF">P691DRAFT_784244</name>
</gene>
<dbReference type="Gene3D" id="2.130.10.10">
    <property type="entry name" value="YVTN repeat-like/Quinoprotein amine dehydrogenase"/>
    <property type="match status" value="5"/>
</dbReference>
<dbReference type="EMBL" id="MU151071">
    <property type="protein sequence ID" value="KAF9452454.1"/>
    <property type="molecule type" value="Genomic_DNA"/>
</dbReference>
<feature type="repeat" description="WD" evidence="6">
    <location>
        <begin position="55"/>
        <end position="96"/>
    </location>
</feature>
<feature type="repeat" description="WD" evidence="6">
    <location>
        <begin position="584"/>
        <end position="625"/>
    </location>
</feature>
<feature type="domain" description="Small-subunit processome Utp12" evidence="8">
    <location>
        <begin position="817"/>
        <end position="920"/>
    </location>
</feature>